<dbReference type="RefSeq" id="WP_214093969.1">
    <property type="nucleotide sequence ID" value="NZ_JAHCLR010000036.1"/>
</dbReference>
<evidence type="ECO:0000313" key="2">
    <source>
        <dbReference type="EMBL" id="MBS9535107.1"/>
    </source>
</evidence>
<dbReference type="Proteomes" id="UP001519535">
    <property type="component" value="Unassembled WGS sequence"/>
</dbReference>
<feature type="domain" description="DUF3846" evidence="1">
    <location>
        <begin position="7"/>
        <end position="66"/>
    </location>
</feature>
<dbReference type="Pfam" id="PF12957">
    <property type="entry name" value="DUF3846"/>
    <property type="match status" value="1"/>
</dbReference>
<dbReference type="InterPro" id="IPR024559">
    <property type="entry name" value="DUF3846"/>
</dbReference>
<reference evidence="2 3" key="1">
    <citation type="submission" date="2021-05" db="EMBL/GenBank/DDBJ databases">
        <title>Mycobacterium acidophilum sp. nov., an extremely acid-tolerant member of the genus Mycobacterium.</title>
        <authorList>
            <person name="Xia J."/>
        </authorList>
    </citation>
    <scope>NUCLEOTIDE SEQUENCE [LARGE SCALE GENOMIC DNA]</scope>
    <source>
        <strain evidence="2 3">M1</strain>
    </source>
</reference>
<dbReference type="EMBL" id="JAHCLR010000036">
    <property type="protein sequence ID" value="MBS9535107.1"/>
    <property type="molecule type" value="Genomic_DNA"/>
</dbReference>
<protein>
    <submittedName>
        <fullName evidence="2">DUF3846 domain-containing protein</fullName>
    </submittedName>
</protein>
<organism evidence="2 3">
    <name type="scientific">Mycolicibacter acidiphilus</name>
    <dbReference type="NCBI Taxonomy" id="2835306"/>
    <lineage>
        <taxon>Bacteria</taxon>
        <taxon>Bacillati</taxon>
        <taxon>Actinomycetota</taxon>
        <taxon>Actinomycetes</taxon>
        <taxon>Mycobacteriales</taxon>
        <taxon>Mycobacteriaceae</taxon>
        <taxon>Mycolicibacter</taxon>
    </lineage>
</organism>
<evidence type="ECO:0000313" key="3">
    <source>
        <dbReference type="Proteomes" id="UP001519535"/>
    </source>
</evidence>
<gene>
    <name evidence="2" type="ORF">KIH27_16080</name>
</gene>
<proteinExistence type="predicted"/>
<accession>A0ABS5RM77</accession>
<name>A0ABS5RM77_9MYCO</name>
<evidence type="ECO:0000259" key="1">
    <source>
        <dbReference type="Pfam" id="PF12957"/>
    </source>
</evidence>
<sequence>MTATRIHVLPIYADSVVAPRASNIEPDFRMYQRIVGGYIEAVYGETADGQRVVFYVNEDGRALGLP</sequence>
<comment type="caution">
    <text evidence="2">The sequence shown here is derived from an EMBL/GenBank/DDBJ whole genome shotgun (WGS) entry which is preliminary data.</text>
</comment>
<keyword evidence="3" id="KW-1185">Reference proteome</keyword>